<protein>
    <recommendedName>
        <fullName evidence="1">Uroporphyrinogen decarboxylase (URO-D) domain-containing protein</fullName>
    </recommendedName>
</protein>
<reference evidence="2" key="1">
    <citation type="journal article" date="2021" name="PeerJ">
        <title>Extensive microbial diversity within the chicken gut microbiome revealed by metagenomics and culture.</title>
        <authorList>
            <person name="Gilroy R."/>
            <person name="Ravi A."/>
            <person name="Getino M."/>
            <person name="Pursley I."/>
            <person name="Horton D.L."/>
            <person name="Alikhan N.F."/>
            <person name="Baker D."/>
            <person name="Gharbi K."/>
            <person name="Hall N."/>
            <person name="Watson M."/>
            <person name="Adriaenssens E.M."/>
            <person name="Foster-Nyarko E."/>
            <person name="Jarju S."/>
            <person name="Secka A."/>
            <person name="Antonio M."/>
            <person name="Oren A."/>
            <person name="Chaudhuri R.R."/>
            <person name="La Ragione R."/>
            <person name="Hildebrand F."/>
            <person name="Pallen M.J."/>
        </authorList>
    </citation>
    <scope>NUCLEOTIDE SEQUENCE</scope>
    <source>
        <strain evidence="2">ChiSjej1B19-5720</strain>
    </source>
</reference>
<dbReference type="AlphaFoldDB" id="A0A9D2LR89"/>
<reference evidence="2" key="2">
    <citation type="submission" date="2021-04" db="EMBL/GenBank/DDBJ databases">
        <authorList>
            <person name="Gilroy R."/>
        </authorList>
    </citation>
    <scope>NUCLEOTIDE SEQUENCE</scope>
    <source>
        <strain evidence="2">ChiSjej1B19-5720</strain>
    </source>
</reference>
<dbReference type="PANTHER" id="PTHR47099">
    <property type="entry name" value="METHYLCOBAMIDE:COM METHYLTRANSFERASE MTBA"/>
    <property type="match status" value="1"/>
</dbReference>
<dbReference type="InterPro" id="IPR038071">
    <property type="entry name" value="UROD/MetE-like_sf"/>
</dbReference>
<evidence type="ECO:0000259" key="1">
    <source>
        <dbReference type="Pfam" id="PF01208"/>
    </source>
</evidence>
<dbReference type="SUPFAM" id="SSF51726">
    <property type="entry name" value="UROD/MetE-like"/>
    <property type="match status" value="1"/>
</dbReference>
<dbReference type="GO" id="GO:0004853">
    <property type="term" value="F:uroporphyrinogen decarboxylase activity"/>
    <property type="evidence" value="ECO:0007669"/>
    <property type="project" value="InterPro"/>
</dbReference>
<dbReference type="GO" id="GO:0006779">
    <property type="term" value="P:porphyrin-containing compound biosynthetic process"/>
    <property type="evidence" value="ECO:0007669"/>
    <property type="project" value="InterPro"/>
</dbReference>
<feature type="domain" description="Uroporphyrinogen decarboxylase (URO-D)" evidence="1">
    <location>
        <begin position="81"/>
        <end position="335"/>
    </location>
</feature>
<comment type="caution">
    <text evidence="2">The sequence shown here is derived from an EMBL/GenBank/DDBJ whole genome shotgun (WGS) entry which is preliminary data.</text>
</comment>
<dbReference type="InterPro" id="IPR052024">
    <property type="entry name" value="Methanogen_methyltrans"/>
</dbReference>
<dbReference type="InterPro" id="IPR000257">
    <property type="entry name" value="Uroporphyrinogen_deCOase"/>
</dbReference>
<name>A0A9D2LR89_9FIRM</name>
<gene>
    <name evidence="2" type="ORF">IAA06_03125</name>
</gene>
<dbReference type="PANTHER" id="PTHR47099:SF1">
    <property type="entry name" value="METHYLCOBAMIDE:COM METHYLTRANSFERASE MTBA"/>
    <property type="match status" value="1"/>
</dbReference>
<proteinExistence type="predicted"/>
<sequence length="337" mass="39516">MDGRERILRTLAFEGPDKIPVDLWILPAARMEYGERLEKLLDEHERDIVSLVGPFDHGFTKEYYEYGTYQDPWGSIWTNIQPGIIGEVKQPVFQEYDGIDEYKPPVEQFIKEWEENKEDIASQIRTHRSKGKFIIGGWISLFERLQYLRGTENLYCDIALEEDEMFKLIEYVMEFERVYLEKWLEMDIDGVAFGDDWGSQRSLLISPDQWRKLFKPLYKELIDMIKNAGKKVFFHSDGYILDLYPEFIEMGVDAINSQLWCMGVEKVAEKYAGKITFWGEISRQDTLPHGTPEDIRRCAKIMKEHLYKNGGLIGESEVNRDVPIENIRAVLEAWNEG</sequence>
<evidence type="ECO:0000313" key="2">
    <source>
        <dbReference type="EMBL" id="HJB27770.1"/>
    </source>
</evidence>
<accession>A0A9D2LR89</accession>
<organism evidence="2 3">
    <name type="scientific">Candidatus Blautia faecavium</name>
    <dbReference type="NCBI Taxonomy" id="2838487"/>
    <lineage>
        <taxon>Bacteria</taxon>
        <taxon>Bacillati</taxon>
        <taxon>Bacillota</taxon>
        <taxon>Clostridia</taxon>
        <taxon>Lachnospirales</taxon>
        <taxon>Lachnospiraceae</taxon>
        <taxon>Blautia</taxon>
    </lineage>
</organism>
<evidence type="ECO:0000313" key="3">
    <source>
        <dbReference type="Proteomes" id="UP000823842"/>
    </source>
</evidence>
<dbReference type="EMBL" id="DWYZ01000069">
    <property type="protein sequence ID" value="HJB27770.1"/>
    <property type="molecule type" value="Genomic_DNA"/>
</dbReference>
<dbReference type="Pfam" id="PF01208">
    <property type="entry name" value="URO-D"/>
    <property type="match status" value="1"/>
</dbReference>
<dbReference type="Proteomes" id="UP000823842">
    <property type="component" value="Unassembled WGS sequence"/>
</dbReference>
<dbReference type="Gene3D" id="3.20.20.210">
    <property type="match status" value="1"/>
</dbReference>